<evidence type="ECO:0000256" key="1">
    <source>
        <dbReference type="SAM" id="MobiDB-lite"/>
    </source>
</evidence>
<name>A0A5B7K5N1_PORTR</name>
<accession>A0A5B7K5N1</accession>
<organism evidence="2 3">
    <name type="scientific">Portunus trituberculatus</name>
    <name type="common">Swimming crab</name>
    <name type="synonym">Neptunus trituberculatus</name>
    <dbReference type="NCBI Taxonomy" id="210409"/>
    <lineage>
        <taxon>Eukaryota</taxon>
        <taxon>Metazoa</taxon>
        <taxon>Ecdysozoa</taxon>
        <taxon>Arthropoda</taxon>
        <taxon>Crustacea</taxon>
        <taxon>Multicrustacea</taxon>
        <taxon>Malacostraca</taxon>
        <taxon>Eumalacostraca</taxon>
        <taxon>Eucarida</taxon>
        <taxon>Decapoda</taxon>
        <taxon>Pleocyemata</taxon>
        <taxon>Brachyura</taxon>
        <taxon>Eubrachyura</taxon>
        <taxon>Portunoidea</taxon>
        <taxon>Portunidae</taxon>
        <taxon>Portuninae</taxon>
        <taxon>Portunus</taxon>
    </lineage>
</organism>
<dbReference type="Proteomes" id="UP000324222">
    <property type="component" value="Unassembled WGS sequence"/>
</dbReference>
<protein>
    <submittedName>
        <fullName evidence="2">Uncharacterized protein</fullName>
    </submittedName>
</protein>
<comment type="caution">
    <text evidence="2">The sequence shown here is derived from an EMBL/GenBank/DDBJ whole genome shotgun (WGS) entry which is preliminary data.</text>
</comment>
<feature type="region of interest" description="Disordered" evidence="1">
    <location>
        <begin position="1"/>
        <end position="36"/>
    </location>
</feature>
<dbReference type="EMBL" id="VSRR010128925">
    <property type="protein sequence ID" value="MPD01877.1"/>
    <property type="molecule type" value="Genomic_DNA"/>
</dbReference>
<evidence type="ECO:0000313" key="3">
    <source>
        <dbReference type="Proteomes" id="UP000324222"/>
    </source>
</evidence>
<dbReference type="AlphaFoldDB" id="A0A5B7K5N1"/>
<sequence length="60" mass="6330">MVKKSVLATRDSAENSKRSVAVSGLPAASRSRAQSDNTLRRCIHGSAWHVAPSAGPPFLV</sequence>
<keyword evidence="3" id="KW-1185">Reference proteome</keyword>
<gene>
    <name evidence="2" type="ORF">E2C01_097425</name>
</gene>
<proteinExistence type="predicted"/>
<reference evidence="2 3" key="1">
    <citation type="submission" date="2019-05" db="EMBL/GenBank/DDBJ databases">
        <title>Another draft genome of Portunus trituberculatus and its Hox gene families provides insights of decapod evolution.</title>
        <authorList>
            <person name="Jeong J.-H."/>
            <person name="Song I."/>
            <person name="Kim S."/>
            <person name="Choi T."/>
            <person name="Kim D."/>
            <person name="Ryu S."/>
            <person name="Kim W."/>
        </authorList>
    </citation>
    <scope>NUCLEOTIDE SEQUENCE [LARGE SCALE GENOMIC DNA]</scope>
    <source>
        <tissue evidence="2">Muscle</tissue>
    </source>
</reference>
<evidence type="ECO:0000313" key="2">
    <source>
        <dbReference type="EMBL" id="MPD01877.1"/>
    </source>
</evidence>